<dbReference type="eggNOG" id="COG1607">
    <property type="taxonomic scope" value="Bacteria"/>
</dbReference>
<dbReference type="Proteomes" id="UP000005801">
    <property type="component" value="Unassembled WGS sequence"/>
</dbReference>
<dbReference type="GO" id="GO:0006637">
    <property type="term" value="P:acyl-CoA metabolic process"/>
    <property type="evidence" value="ECO:0007669"/>
    <property type="project" value="TreeGrafter"/>
</dbReference>
<dbReference type="CDD" id="cd03442">
    <property type="entry name" value="BFIT_BACH"/>
    <property type="match status" value="1"/>
</dbReference>
<reference evidence="5 6" key="1">
    <citation type="submission" date="2007-06" db="EMBL/GenBank/DDBJ databases">
        <authorList>
            <person name="Shimkets L."/>
            <person name="Ferriera S."/>
            <person name="Johnson J."/>
            <person name="Kravitz S."/>
            <person name="Beeson K."/>
            <person name="Sutton G."/>
            <person name="Rogers Y.-H."/>
            <person name="Friedman R."/>
            <person name="Frazier M."/>
            <person name="Venter J.C."/>
        </authorList>
    </citation>
    <scope>NUCLEOTIDE SEQUENCE [LARGE SCALE GENOMIC DNA]</scope>
    <source>
        <strain evidence="5 6">SIR-1</strain>
    </source>
</reference>
<dbReference type="GO" id="GO:0009062">
    <property type="term" value="P:fatty acid catabolic process"/>
    <property type="evidence" value="ECO:0007669"/>
    <property type="project" value="TreeGrafter"/>
</dbReference>
<dbReference type="PANTHER" id="PTHR11049">
    <property type="entry name" value="ACYL COENZYME A THIOESTER HYDROLASE"/>
    <property type="match status" value="1"/>
</dbReference>
<comment type="similarity">
    <text evidence="1">Belongs to the acyl coenzyme A hydrolase family.</text>
</comment>
<dbReference type="InterPro" id="IPR006683">
    <property type="entry name" value="Thioestr_dom"/>
</dbReference>
<accession>A6GBA9</accession>
<dbReference type="SUPFAM" id="SSF54637">
    <property type="entry name" value="Thioesterase/thiol ester dehydrase-isomerase"/>
    <property type="match status" value="1"/>
</dbReference>
<dbReference type="STRING" id="391625.PPSIR1_04398"/>
<feature type="domain" description="HotDog ACOT-type" evidence="4">
    <location>
        <begin position="7"/>
        <end position="120"/>
    </location>
</feature>
<proteinExistence type="inferred from homology"/>
<dbReference type="InterPro" id="IPR029069">
    <property type="entry name" value="HotDog_dom_sf"/>
</dbReference>
<protein>
    <submittedName>
        <fullName evidence="5">Thioesterase superfamily protein</fullName>
    </submittedName>
</protein>
<evidence type="ECO:0000256" key="3">
    <source>
        <dbReference type="PROSITE-ProRule" id="PRU01106"/>
    </source>
</evidence>
<sequence length="132" mass="14195">MSLEIEPDPYPAIRVSMLPADTNAHGTIFGGKILSLIDQAGAIGAHRIGAGRVVTVAMREVVFQHPVRVGDIVSCYADVLKVGRTSITVCVRVEAHRPTDTKRAVQVTKAEVVYVHIDDAGRPVPIRESSSL</sequence>
<dbReference type="InterPro" id="IPR033120">
    <property type="entry name" value="HOTDOG_ACOT"/>
</dbReference>
<organism evidence="5 6">
    <name type="scientific">Plesiocystis pacifica SIR-1</name>
    <dbReference type="NCBI Taxonomy" id="391625"/>
    <lineage>
        <taxon>Bacteria</taxon>
        <taxon>Pseudomonadati</taxon>
        <taxon>Myxococcota</taxon>
        <taxon>Polyangia</taxon>
        <taxon>Nannocystales</taxon>
        <taxon>Nannocystaceae</taxon>
        <taxon>Plesiocystis</taxon>
    </lineage>
</organism>
<evidence type="ECO:0000256" key="1">
    <source>
        <dbReference type="ARBA" id="ARBA00010458"/>
    </source>
</evidence>
<name>A6GBA9_9BACT</name>
<evidence type="ECO:0000313" key="5">
    <source>
        <dbReference type="EMBL" id="EDM76818.1"/>
    </source>
</evidence>
<evidence type="ECO:0000256" key="2">
    <source>
        <dbReference type="ARBA" id="ARBA00022801"/>
    </source>
</evidence>
<dbReference type="PANTHER" id="PTHR11049:SF5">
    <property type="entry name" value="ACYL-COA THIOESTER HYDROLASE YCIA"/>
    <property type="match status" value="1"/>
</dbReference>
<gene>
    <name evidence="5" type="ORF">PPSIR1_04398</name>
</gene>
<dbReference type="GO" id="GO:0052816">
    <property type="term" value="F:long-chain fatty acyl-CoA hydrolase activity"/>
    <property type="evidence" value="ECO:0007669"/>
    <property type="project" value="TreeGrafter"/>
</dbReference>
<dbReference type="EMBL" id="ABCS01000057">
    <property type="protein sequence ID" value="EDM76818.1"/>
    <property type="molecule type" value="Genomic_DNA"/>
</dbReference>
<evidence type="ECO:0000259" key="4">
    <source>
        <dbReference type="PROSITE" id="PS51770"/>
    </source>
</evidence>
<keyword evidence="6" id="KW-1185">Reference proteome</keyword>
<dbReference type="AlphaFoldDB" id="A6GBA9"/>
<evidence type="ECO:0000313" key="6">
    <source>
        <dbReference type="Proteomes" id="UP000005801"/>
    </source>
</evidence>
<comment type="caution">
    <text evidence="5">The sequence shown here is derived from an EMBL/GenBank/DDBJ whole genome shotgun (WGS) entry which is preliminary data.</text>
</comment>
<dbReference type="RefSeq" id="WP_006974000.1">
    <property type="nucleotide sequence ID" value="NZ_ABCS01000057.1"/>
</dbReference>
<dbReference type="GO" id="GO:0005829">
    <property type="term" value="C:cytosol"/>
    <property type="evidence" value="ECO:0007669"/>
    <property type="project" value="TreeGrafter"/>
</dbReference>
<keyword evidence="2 3" id="KW-0378">Hydrolase</keyword>
<dbReference type="InterPro" id="IPR040170">
    <property type="entry name" value="Cytosol_ACT"/>
</dbReference>
<dbReference type="Gene3D" id="3.10.129.10">
    <property type="entry name" value="Hotdog Thioesterase"/>
    <property type="match status" value="1"/>
</dbReference>
<dbReference type="Pfam" id="PF03061">
    <property type="entry name" value="4HBT"/>
    <property type="match status" value="1"/>
</dbReference>
<dbReference type="PROSITE" id="PS51770">
    <property type="entry name" value="HOTDOG_ACOT"/>
    <property type="match status" value="1"/>
</dbReference>